<dbReference type="HOGENOM" id="CLU_024839_0_0_7"/>
<accession>D0LH20</accession>
<dbReference type="EMBL" id="CP001804">
    <property type="protein sequence ID" value="ACY14742.1"/>
    <property type="molecule type" value="Genomic_DNA"/>
</dbReference>
<reference evidence="9 10" key="1">
    <citation type="journal article" date="2010" name="Stand. Genomic Sci.">
        <title>Complete genome sequence of Haliangium ochraceum type strain (SMP-2).</title>
        <authorList>
            <consortium name="US DOE Joint Genome Institute (JGI-PGF)"/>
            <person name="Ivanova N."/>
            <person name="Daum C."/>
            <person name="Lang E."/>
            <person name="Abt B."/>
            <person name="Kopitz M."/>
            <person name="Saunders E."/>
            <person name="Lapidus A."/>
            <person name="Lucas S."/>
            <person name="Glavina Del Rio T."/>
            <person name="Nolan M."/>
            <person name="Tice H."/>
            <person name="Copeland A."/>
            <person name="Cheng J.F."/>
            <person name="Chen F."/>
            <person name="Bruce D."/>
            <person name="Goodwin L."/>
            <person name="Pitluck S."/>
            <person name="Mavromatis K."/>
            <person name="Pati A."/>
            <person name="Mikhailova N."/>
            <person name="Chen A."/>
            <person name="Palaniappan K."/>
            <person name="Land M."/>
            <person name="Hauser L."/>
            <person name="Chang Y.J."/>
            <person name="Jeffries C.D."/>
            <person name="Detter J.C."/>
            <person name="Brettin T."/>
            <person name="Rohde M."/>
            <person name="Goker M."/>
            <person name="Bristow J."/>
            <person name="Markowitz V."/>
            <person name="Eisen J.A."/>
            <person name="Hugenholtz P."/>
            <person name="Kyrpides N.C."/>
            <person name="Klenk H.P."/>
        </authorList>
    </citation>
    <scope>NUCLEOTIDE SEQUENCE [LARGE SCALE GENOMIC DNA]</scope>
    <source>
        <strain evidence="10">DSM 14365 / CIP 107738 / JCM 11303 / AJ 13395 / SMP-2</strain>
    </source>
</reference>
<dbReference type="PANTHER" id="PTHR42961:SF2">
    <property type="entry name" value="IRON-SULFUR PROTEIN NUBPL"/>
    <property type="match status" value="1"/>
</dbReference>
<dbReference type="GO" id="GO:0046872">
    <property type="term" value="F:metal ion binding"/>
    <property type="evidence" value="ECO:0007669"/>
    <property type="project" value="UniProtKB-KW"/>
</dbReference>
<dbReference type="AlphaFoldDB" id="D0LH20"/>
<organism evidence="9 10">
    <name type="scientific">Haliangium ochraceum (strain DSM 14365 / JCM 11303 / SMP-2)</name>
    <dbReference type="NCBI Taxonomy" id="502025"/>
    <lineage>
        <taxon>Bacteria</taxon>
        <taxon>Pseudomonadati</taxon>
        <taxon>Myxococcota</taxon>
        <taxon>Polyangia</taxon>
        <taxon>Haliangiales</taxon>
        <taxon>Kofleriaceae</taxon>
        <taxon>Haliangium</taxon>
    </lineage>
</organism>
<dbReference type="FunFam" id="3.40.50.300:FF:000418">
    <property type="entry name" value="Iron-sulfur cluster carrier protein"/>
    <property type="match status" value="1"/>
</dbReference>
<dbReference type="RefSeq" id="WP_012827350.1">
    <property type="nucleotide sequence ID" value="NC_013440.1"/>
</dbReference>
<dbReference type="InterPro" id="IPR034904">
    <property type="entry name" value="FSCA_dom_sf"/>
</dbReference>
<evidence type="ECO:0000256" key="1">
    <source>
        <dbReference type="ARBA" id="ARBA00022723"/>
    </source>
</evidence>
<evidence type="ECO:0000256" key="7">
    <source>
        <dbReference type="HAMAP-Rule" id="MF_02040"/>
    </source>
</evidence>
<evidence type="ECO:0000313" key="9">
    <source>
        <dbReference type="EMBL" id="ACY14742.1"/>
    </source>
</evidence>
<evidence type="ECO:0000313" key="10">
    <source>
        <dbReference type="Proteomes" id="UP000001880"/>
    </source>
</evidence>
<protein>
    <recommendedName>
        <fullName evidence="7">Iron-sulfur cluster carrier protein</fullName>
    </recommendedName>
</protein>
<keyword evidence="5 7" id="KW-0411">Iron-sulfur</keyword>
<feature type="domain" description="MIP18 family-like" evidence="8">
    <location>
        <begin position="10"/>
        <end position="82"/>
    </location>
</feature>
<dbReference type="SUPFAM" id="SSF117916">
    <property type="entry name" value="Fe-S cluster assembly (FSCA) domain-like"/>
    <property type="match status" value="1"/>
</dbReference>
<keyword evidence="2 7" id="KW-0547">Nucleotide-binding</keyword>
<dbReference type="InterPro" id="IPR027417">
    <property type="entry name" value="P-loop_NTPase"/>
</dbReference>
<dbReference type="KEGG" id="hoh:Hoch_2197"/>
<dbReference type="GO" id="GO:0140663">
    <property type="term" value="F:ATP-dependent FeS chaperone activity"/>
    <property type="evidence" value="ECO:0007669"/>
    <property type="project" value="InterPro"/>
</dbReference>
<comment type="function">
    <text evidence="7">Binds and transfers iron-sulfur (Fe-S) clusters to target apoproteins. Can hydrolyze ATP.</text>
</comment>
<dbReference type="eggNOG" id="COG0489">
    <property type="taxonomic scope" value="Bacteria"/>
</dbReference>
<dbReference type="GO" id="GO:0016226">
    <property type="term" value="P:iron-sulfur cluster assembly"/>
    <property type="evidence" value="ECO:0007669"/>
    <property type="project" value="InterPro"/>
</dbReference>
<comment type="similarity">
    <text evidence="6 7">Belongs to the Mrp/NBP35 ATP-binding proteins family.</text>
</comment>
<dbReference type="InterPro" id="IPR033756">
    <property type="entry name" value="YlxH/NBP35"/>
</dbReference>
<dbReference type="Pfam" id="PF10609">
    <property type="entry name" value="ParA"/>
    <property type="match status" value="1"/>
</dbReference>
<dbReference type="GO" id="GO:0051539">
    <property type="term" value="F:4 iron, 4 sulfur cluster binding"/>
    <property type="evidence" value="ECO:0007669"/>
    <property type="project" value="TreeGrafter"/>
</dbReference>
<feature type="binding site" evidence="7">
    <location>
        <begin position="112"/>
        <end position="119"/>
    </location>
    <ligand>
        <name>ATP</name>
        <dbReference type="ChEBI" id="CHEBI:30616"/>
    </ligand>
</feature>
<dbReference type="GO" id="GO:0016887">
    <property type="term" value="F:ATP hydrolysis activity"/>
    <property type="evidence" value="ECO:0007669"/>
    <property type="project" value="UniProtKB-UniRule"/>
</dbReference>
<keyword evidence="3 7" id="KW-0067">ATP-binding</keyword>
<dbReference type="SUPFAM" id="SSF52540">
    <property type="entry name" value="P-loop containing nucleoside triphosphate hydrolases"/>
    <property type="match status" value="1"/>
</dbReference>
<evidence type="ECO:0000256" key="3">
    <source>
        <dbReference type="ARBA" id="ARBA00022840"/>
    </source>
</evidence>
<sequence length="368" mass="39401">MSAKDKQLDEQRVKEILSGIEDPLLENDIVSYRIYQGCELSDGQVLVHLTIPTPAYPQRARNELKARIEKALGEAGATKVTVMIKVETAHVPPPSDKMALQGPKNVIAVAAGKGGVGKSTVATNLALALAKLGAKVGLLDADVFGPSIPTMLGPPEQTAGTTPEQKIIPALHHGIKVISVGFFVDKKEAVVWRGPMVHRLLQQFLQDVVWGDLDYLICDLPPGTGDVQLSLSQLIPIAGSVMVTTPQEVSLIDVVKGISMFEKVEIPVLGIVENMSYYVCPACGHKDEIFSHGGGQRLAQEAGLDFLGEVPIDARIRFGGDSGVPIVAALPDSEHARTFMAIATKAAVKIAKKILSQPRRSPRLAVIR</sequence>
<dbReference type="Gene3D" id="3.40.50.300">
    <property type="entry name" value="P-loop containing nucleotide triphosphate hydrolases"/>
    <property type="match status" value="1"/>
</dbReference>
<evidence type="ECO:0000259" key="8">
    <source>
        <dbReference type="Pfam" id="PF01883"/>
    </source>
</evidence>
<dbReference type="HAMAP" id="MF_02040">
    <property type="entry name" value="Mrp_NBP35"/>
    <property type="match status" value="1"/>
</dbReference>
<dbReference type="NCBIfam" id="NF008669">
    <property type="entry name" value="PRK11670.1"/>
    <property type="match status" value="1"/>
</dbReference>
<dbReference type="GO" id="GO:0005524">
    <property type="term" value="F:ATP binding"/>
    <property type="evidence" value="ECO:0007669"/>
    <property type="project" value="UniProtKB-UniRule"/>
</dbReference>
<dbReference type="Gene3D" id="3.30.300.130">
    <property type="entry name" value="Fe-S cluster assembly (FSCA)"/>
    <property type="match status" value="1"/>
</dbReference>
<comment type="subunit">
    <text evidence="7">Homodimer.</text>
</comment>
<evidence type="ECO:0000256" key="5">
    <source>
        <dbReference type="ARBA" id="ARBA00023014"/>
    </source>
</evidence>
<keyword evidence="10" id="KW-1185">Reference proteome</keyword>
<proteinExistence type="inferred from homology"/>
<dbReference type="OrthoDB" id="9809679at2"/>
<dbReference type="Pfam" id="PF01883">
    <property type="entry name" value="FeS_assembly_P"/>
    <property type="match status" value="1"/>
</dbReference>
<gene>
    <name evidence="9" type="ordered locus">Hoch_2197</name>
</gene>
<evidence type="ECO:0000256" key="4">
    <source>
        <dbReference type="ARBA" id="ARBA00023004"/>
    </source>
</evidence>
<dbReference type="InterPro" id="IPR019591">
    <property type="entry name" value="Mrp/NBP35_ATP-bd"/>
</dbReference>
<dbReference type="STRING" id="502025.Hoch_2197"/>
<keyword evidence="4 7" id="KW-0408">Iron</keyword>
<keyword evidence="1 7" id="KW-0479">Metal-binding</keyword>
<dbReference type="Proteomes" id="UP000001880">
    <property type="component" value="Chromosome"/>
</dbReference>
<dbReference type="CDD" id="cd02037">
    <property type="entry name" value="Mrp_NBP35"/>
    <property type="match status" value="1"/>
</dbReference>
<dbReference type="InterPro" id="IPR044304">
    <property type="entry name" value="NUBPL-like"/>
</dbReference>
<dbReference type="PANTHER" id="PTHR42961">
    <property type="entry name" value="IRON-SULFUR PROTEIN NUBPL"/>
    <property type="match status" value="1"/>
</dbReference>
<keyword evidence="7" id="KW-0378">Hydrolase</keyword>
<evidence type="ECO:0000256" key="2">
    <source>
        <dbReference type="ARBA" id="ARBA00022741"/>
    </source>
</evidence>
<dbReference type="InterPro" id="IPR002744">
    <property type="entry name" value="MIP18-like"/>
</dbReference>
<name>D0LH20_HALO1</name>
<evidence type="ECO:0000256" key="6">
    <source>
        <dbReference type="ARBA" id="ARBA00024036"/>
    </source>
</evidence>